<dbReference type="KEGG" id="hhb:Hhub_2537"/>
<reference evidence="3" key="1">
    <citation type="journal article" date="2016" name="Environ. Microbiol.">
        <title>The complete genome of a viable archaeum isolated from 123-million-year-old rock salt.</title>
        <authorList>
            <person name="Jaakkola S.T."/>
            <person name="Pfeiffer F."/>
            <person name="Ravantti J.J."/>
            <person name="Guo Q."/>
            <person name="Liu Y."/>
            <person name="Chen X."/>
            <person name="Ma H."/>
            <person name="Yang C."/>
            <person name="Oksanen H.M."/>
            <person name="Bamford D.H."/>
        </authorList>
    </citation>
    <scope>NUCLEOTIDE SEQUENCE</scope>
    <source>
        <strain evidence="3">JI20-1</strain>
    </source>
</reference>
<dbReference type="AlphaFoldDB" id="A0A0U5H3K8"/>
<name>A0A0U5H3K8_9EURY</name>
<dbReference type="PROSITE" id="PS50944">
    <property type="entry name" value="HTH_DTXR"/>
    <property type="match status" value="1"/>
</dbReference>
<dbReference type="Pfam" id="PF01325">
    <property type="entry name" value="Fe_dep_repress"/>
    <property type="match status" value="1"/>
</dbReference>
<dbReference type="OrthoDB" id="266552at2157"/>
<dbReference type="GO" id="GO:0003700">
    <property type="term" value="F:DNA-binding transcription factor activity"/>
    <property type="evidence" value="ECO:0007669"/>
    <property type="project" value="InterPro"/>
</dbReference>
<dbReference type="InterPro" id="IPR050536">
    <property type="entry name" value="DtxR_MntR_Metal-Reg"/>
</dbReference>
<dbReference type="GO" id="GO:0046914">
    <property type="term" value="F:transition metal ion binding"/>
    <property type="evidence" value="ECO:0007669"/>
    <property type="project" value="InterPro"/>
</dbReference>
<dbReference type="PANTHER" id="PTHR33238:SF7">
    <property type="entry name" value="IRON-DEPENDENT TRANSCRIPTIONAL REGULATOR"/>
    <property type="match status" value="1"/>
</dbReference>
<dbReference type="Proteomes" id="UP000066737">
    <property type="component" value="Chromosome I"/>
</dbReference>
<organism evidence="2 3">
    <name type="scientific">Halobacterium hubeiense</name>
    <dbReference type="NCBI Taxonomy" id="1407499"/>
    <lineage>
        <taxon>Archaea</taxon>
        <taxon>Methanobacteriati</taxon>
        <taxon>Methanobacteriota</taxon>
        <taxon>Stenosarchaea group</taxon>
        <taxon>Halobacteria</taxon>
        <taxon>Halobacteriales</taxon>
        <taxon>Halobacteriaceae</taxon>
        <taxon>Halobacterium</taxon>
    </lineage>
</organism>
<dbReference type="InterPro" id="IPR022687">
    <property type="entry name" value="HTH_DTXR"/>
</dbReference>
<protein>
    <submittedName>
        <fullName evidence="2">SirR/DtxR family transcription regulator</fullName>
    </submittedName>
</protein>
<dbReference type="InterPro" id="IPR022689">
    <property type="entry name" value="Iron_dep_repressor"/>
</dbReference>
<dbReference type="GeneID" id="26659173"/>
<evidence type="ECO:0000313" key="3">
    <source>
        <dbReference type="Proteomes" id="UP000066737"/>
    </source>
</evidence>
<dbReference type="EMBL" id="LN831302">
    <property type="protein sequence ID" value="CQH57436.1"/>
    <property type="molecule type" value="Genomic_DNA"/>
</dbReference>
<keyword evidence="3" id="KW-1185">Reference proteome</keyword>
<dbReference type="SUPFAM" id="SSF46785">
    <property type="entry name" value="Winged helix' DNA-binding domain"/>
    <property type="match status" value="1"/>
</dbReference>
<dbReference type="InterPro" id="IPR036390">
    <property type="entry name" value="WH_DNA-bd_sf"/>
</dbReference>
<gene>
    <name evidence="2" type="ORF">HHUB_2537</name>
</gene>
<dbReference type="STRING" id="1407499.HHUB_2537"/>
<evidence type="ECO:0000313" key="2">
    <source>
        <dbReference type="EMBL" id="CQH57436.1"/>
    </source>
</evidence>
<dbReference type="PANTHER" id="PTHR33238">
    <property type="entry name" value="IRON (METAL) DEPENDENT REPRESSOR, DTXR FAMILY"/>
    <property type="match status" value="1"/>
</dbReference>
<accession>A0A0U5H3K8</accession>
<dbReference type="GO" id="GO:0003677">
    <property type="term" value="F:DNA binding"/>
    <property type="evidence" value="ECO:0007669"/>
    <property type="project" value="InterPro"/>
</dbReference>
<dbReference type="Gene3D" id="1.10.10.10">
    <property type="entry name" value="Winged helix-like DNA-binding domain superfamily/Winged helix DNA-binding domain"/>
    <property type="match status" value="1"/>
</dbReference>
<dbReference type="InterPro" id="IPR036388">
    <property type="entry name" value="WH-like_DNA-bd_sf"/>
</dbReference>
<dbReference type="RefSeq" id="WP_059056974.1">
    <property type="nucleotide sequence ID" value="NZ_CEML01000001.1"/>
</dbReference>
<evidence type="ECO:0000259" key="1">
    <source>
        <dbReference type="PROSITE" id="PS50944"/>
    </source>
</evidence>
<feature type="domain" description="HTH dtxR-type" evidence="1">
    <location>
        <begin position="36"/>
        <end position="83"/>
    </location>
</feature>
<dbReference type="SMART" id="SM00529">
    <property type="entry name" value="HTH_DTXR"/>
    <property type="match status" value="1"/>
</dbReference>
<sequence length="160" mass="17275">MAATTPTATRCGCARPRDCVDRRTGRYLTAVYWLAAGEDRSRVSTGAVSDRLGVTPATVTETFAELAAADLLDYEKHAGVRLTERGRAVAGELAYRQCVVRTFFAAELGVEFGADEGYQFGYVLPESGVENLRTRIDHAPGDCCTERAADADCLCEARAN</sequence>
<proteinExistence type="predicted"/>